<comment type="caution">
    <text evidence="2">The sequence shown here is derived from an EMBL/GenBank/DDBJ whole genome shotgun (WGS) entry which is preliminary data.</text>
</comment>
<sequence length="270" mass="28252">MLRGPGGGYRWSHPGGTPPRRSHSQLSCLPASTRTFPFPSDLGLVCPGRSGAGAGGCSYEEGPRWGQGAPGLSLGTLVGAGAPKALPRGFPHSLRWAFLAVHFIDEEIEARPPTEAEPGCQTPRPTCVASRVVSSLQKEVPWSVSGIHEPDASLKMSQAPSCPRPPGAAGPSMGACTPPPPAPQHPLPGVSGHFLPLPGLKGTPWGPAPISWAPATATRGHLLPAASCPFPRQVPGTQTQTPEECTLGRTVPTKRCPRTVFRGETRRSYN</sequence>
<reference evidence="2 3" key="1">
    <citation type="journal article" date="2020" name="Nature">
        <title>Six reference-quality genomes reveal evolution of bat adaptations.</title>
        <authorList>
            <person name="Jebb D."/>
            <person name="Huang Z."/>
            <person name="Pippel M."/>
            <person name="Hughes G.M."/>
            <person name="Lavrichenko K."/>
            <person name="Devanna P."/>
            <person name="Winkler S."/>
            <person name="Jermiin L.S."/>
            <person name="Skirmuntt E.C."/>
            <person name="Katzourakis A."/>
            <person name="Burkitt-Gray L."/>
            <person name="Ray D.A."/>
            <person name="Sullivan K.A.M."/>
            <person name="Roscito J.G."/>
            <person name="Kirilenko B.M."/>
            <person name="Davalos L.M."/>
            <person name="Corthals A.P."/>
            <person name="Power M.L."/>
            <person name="Jones G."/>
            <person name="Ransome R.D."/>
            <person name="Dechmann D.K.N."/>
            <person name="Locatelli A.G."/>
            <person name="Puechmaille S.J."/>
            <person name="Fedrigo O."/>
            <person name="Jarvis E.D."/>
            <person name="Hiller M."/>
            <person name="Vernes S.C."/>
            <person name="Myers E.W."/>
            <person name="Teeling E.C."/>
        </authorList>
    </citation>
    <scope>NUCLEOTIDE SEQUENCE [LARGE SCALE GENOMIC DNA]</scope>
    <source>
        <strain evidence="2">MMyoMyo1</strain>
        <tissue evidence="2">Flight muscle</tissue>
    </source>
</reference>
<evidence type="ECO:0000256" key="1">
    <source>
        <dbReference type="SAM" id="MobiDB-lite"/>
    </source>
</evidence>
<feature type="region of interest" description="Disordered" evidence="1">
    <location>
        <begin position="154"/>
        <end position="174"/>
    </location>
</feature>
<keyword evidence="3" id="KW-1185">Reference proteome</keyword>
<organism evidence="2 3">
    <name type="scientific">Myotis myotis</name>
    <name type="common">Greater mouse-eared bat</name>
    <name type="synonym">Vespertilio myotis</name>
    <dbReference type="NCBI Taxonomy" id="51298"/>
    <lineage>
        <taxon>Eukaryota</taxon>
        <taxon>Metazoa</taxon>
        <taxon>Chordata</taxon>
        <taxon>Craniata</taxon>
        <taxon>Vertebrata</taxon>
        <taxon>Euteleostomi</taxon>
        <taxon>Mammalia</taxon>
        <taxon>Eutheria</taxon>
        <taxon>Laurasiatheria</taxon>
        <taxon>Chiroptera</taxon>
        <taxon>Yangochiroptera</taxon>
        <taxon>Vespertilionidae</taxon>
        <taxon>Myotis</taxon>
    </lineage>
</organism>
<dbReference type="EMBL" id="JABWUV010000013">
    <property type="protein sequence ID" value="KAF6310750.1"/>
    <property type="molecule type" value="Genomic_DNA"/>
</dbReference>
<dbReference type="AlphaFoldDB" id="A0A7J7UD01"/>
<protein>
    <submittedName>
        <fullName evidence="2">Uncharacterized protein</fullName>
    </submittedName>
</protein>
<evidence type="ECO:0000313" key="3">
    <source>
        <dbReference type="Proteomes" id="UP000527355"/>
    </source>
</evidence>
<name>A0A7J7UD01_MYOMY</name>
<proteinExistence type="predicted"/>
<dbReference type="Proteomes" id="UP000527355">
    <property type="component" value="Unassembled WGS sequence"/>
</dbReference>
<gene>
    <name evidence="2" type="ORF">mMyoMyo1_008797</name>
</gene>
<accession>A0A7J7UD01</accession>
<evidence type="ECO:0000313" key="2">
    <source>
        <dbReference type="EMBL" id="KAF6310750.1"/>
    </source>
</evidence>
<feature type="region of interest" description="Disordered" evidence="1">
    <location>
        <begin position="1"/>
        <end position="26"/>
    </location>
</feature>